<dbReference type="PANTHER" id="PTHR33295:SF8">
    <property type="entry name" value="AAA+ ATPASE DOMAIN-CONTAINING PROTEIN"/>
    <property type="match status" value="1"/>
</dbReference>
<feature type="non-terminal residue" evidence="1">
    <location>
        <position position="1"/>
    </location>
</feature>
<accession>A0A0F9MDZ0</accession>
<dbReference type="PANTHER" id="PTHR33295">
    <property type="entry name" value="ATPASE"/>
    <property type="match status" value="1"/>
</dbReference>
<sequence length="123" mass="14756">CIDNGLINLVSFRFSENKGRLFENLVFLELKRDNKEIYYHKLKKECDFIIKKNLVIIEAIQVTISLNDPKTKKREFNGLIEALNEYNLKEGLIITEDQYEDLIMDGYRIKIRPLWFWLLNKKD</sequence>
<dbReference type="EMBL" id="LAZR01005733">
    <property type="protein sequence ID" value="KKM97556.1"/>
    <property type="molecule type" value="Genomic_DNA"/>
</dbReference>
<name>A0A0F9MDZ0_9ZZZZ</name>
<protein>
    <submittedName>
        <fullName evidence="1">Uncharacterized protein</fullName>
    </submittedName>
</protein>
<dbReference type="AlphaFoldDB" id="A0A0F9MDZ0"/>
<organism evidence="1">
    <name type="scientific">marine sediment metagenome</name>
    <dbReference type="NCBI Taxonomy" id="412755"/>
    <lineage>
        <taxon>unclassified sequences</taxon>
        <taxon>metagenomes</taxon>
        <taxon>ecological metagenomes</taxon>
    </lineage>
</organism>
<gene>
    <name evidence="1" type="ORF">LCGC14_1166790</name>
</gene>
<proteinExistence type="predicted"/>
<comment type="caution">
    <text evidence="1">The sequence shown here is derived from an EMBL/GenBank/DDBJ whole genome shotgun (WGS) entry which is preliminary data.</text>
</comment>
<evidence type="ECO:0000313" key="1">
    <source>
        <dbReference type="EMBL" id="KKM97556.1"/>
    </source>
</evidence>
<reference evidence="1" key="1">
    <citation type="journal article" date="2015" name="Nature">
        <title>Complex archaea that bridge the gap between prokaryotes and eukaryotes.</title>
        <authorList>
            <person name="Spang A."/>
            <person name="Saw J.H."/>
            <person name="Jorgensen S.L."/>
            <person name="Zaremba-Niedzwiedzka K."/>
            <person name="Martijn J."/>
            <person name="Lind A.E."/>
            <person name="van Eijk R."/>
            <person name="Schleper C."/>
            <person name="Guy L."/>
            <person name="Ettema T.J."/>
        </authorList>
    </citation>
    <scope>NUCLEOTIDE SEQUENCE</scope>
</reference>